<accession>A0A371HZK2</accession>
<proteinExistence type="predicted"/>
<dbReference type="EMBL" id="QJKJ01001326">
    <property type="protein sequence ID" value="RDY08193.1"/>
    <property type="molecule type" value="Genomic_DNA"/>
</dbReference>
<protein>
    <submittedName>
        <fullName evidence="1">Uncharacterized protein</fullName>
    </submittedName>
</protein>
<evidence type="ECO:0000313" key="1">
    <source>
        <dbReference type="EMBL" id="RDY08193.1"/>
    </source>
</evidence>
<dbReference type="Proteomes" id="UP000257109">
    <property type="component" value="Unassembled WGS sequence"/>
</dbReference>
<keyword evidence="2" id="KW-1185">Reference proteome</keyword>
<comment type="caution">
    <text evidence="1">The sequence shown here is derived from an EMBL/GenBank/DDBJ whole genome shotgun (WGS) entry which is preliminary data.</text>
</comment>
<name>A0A371HZK2_MUCPR</name>
<sequence length="70" mass="7687">MDHLLFLYKELDTNNCMCNGSYGCCDGLTKLDECIIASSEGTTTLGYYGATRNCSSYDRGHLRSGFAQLS</sequence>
<feature type="non-terminal residue" evidence="1">
    <location>
        <position position="1"/>
    </location>
</feature>
<dbReference type="AlphaFoldDB" id="A0A371HZK2"/>
<gene>
    <name evidence="1" type="ORF">CR513_07611</name>
</gene>
<organism evidence="1 2">
    <name type="scientific">Mucuna pruriens</name>
    <name type="common">Velvet bean</name>
    <name type="synonym">Dolichos pruriens</name>
    <dbReference type="NCBI Taxonomy" id="157652"/>
    <lineage>
        <taxon>Eukaryota</taxon>
        <taxon>Viridiplantae</taxon>
        <taxon>Streptophyta</taxon>
        <taxon>Embryophyta</taxon>
        <taxon>Tracheophyta</taxon>
        <taxon>Spermatophyta</taxon>
        <taxon>Magnoliopsida</taxon>
        <taxon>eudicotyledons</taxon>
        <taxon>Gunneridae</taxon>
        <taxon>Pentapetalae</taxon>
        <taxon>rosids</taxon>
        <taxon>fabids</taxon>
        <taxon>Fabales</taxon>
        <taxon>Fabaceae</taxon>
        <taxon>Papilionoideae</taxon>
        <taxon>50 kb inversion clade</taxon>
        <taxon>NPAAA clade</taxon>
        <taxon>indigoferoid/millettioid clade</taxon>
        <taxon>Phaseoleae</taxon>
        <taxon>Mucuna</taxon>
    </lineage>
</organism>
<reference evidence="1" key="1">
    <citation type="submission" date="2018-05" db="EMBL/GenBank/DDBJ databases">
        <title>Draft genome of Mucuna pruriens seed.</title>
        <authorList>
            <person name="Nnadi N.E."/>
            <person name="Vos R."/>
            <person name="Hasami M.H."/>
            <person name="Devisetty U.K."/>
            <person name="Aguiy J.C."/>
        </authorList>
    </citation>
    <scope>NUCLEOTIDE SEQUENCE [LARGE SCALE GENOMIC DNA]</scope>
    <source>
        <strain evidence="1">JCA_2017</strain>
    </source>
</reference>
<evidence type="ECO:0000313" key="2">
    <source>
        <dbReference type="Proteomes" id="UP000257109"/>
    </source>
</evidence>